<dbReference type="Proteomes" id="UP001066276">
    <property type="component" value="Chromosome 4_2"/>
</dbReference>
<accession>A0AAV7SI49</accession>
<evidence type="ECO:0000313" key="2">
    <source>
        <dbReference type="EMBL" id="KAJ1163762.1"/>
    </source>
</evidence>
<dbReference type="EMBL" id="JANPWB010000008">
    <property type="protein sequence ID" value="KAJ1163762.1"/>
    <property type="molecule type" value="Genomic_DNA"/>
</dbReference>
<organism evidence="2 3">
    <name type="scientific">Pleurodeles waltl</name>
    <name type="common">Iberian ribbed newt</name>
    <dbReference type="NCBI Taxonomy" id="8319"/>
    <lineage>
        <taxon>Eukaryota</taxon>
        <taxon>Metazoa</taxon>
        <taxon>Chordata</taxon>
        <taxon>Craniata</taxon>
        <taxon>Vertebrata</taxon>
        <taxon>Euteleostomi</taxon>
        <taxon>Amphibia</taxon>
        <taxon>Batrachia</taxon>
        <taxon>Caudata</taxon>
        <taxon>Salamandroidea</taxon>
        <taxon>Salamandridae</taxon>
        <taxon>Pleurodelinae</taxon>
        <taxon>Pleurodeles</taxon>
    </lineage>
</organism>
<reference evidence="2" key="1">
    <citation type="journal article" date="2022" name="bioRxiv">
        <title>Sequencing and chromosome-scale assembly of the giantPleurodeles waltlgenome.</title>
        <authorList>
            <person name="Brown T."/>
            <person name="Elewa A."/>
            <person name="Iarovenko S."/>
            <person name="Subramanian E."/>
            <person name="Araus A.J."/>
            <person name="Petzold A."/>
            <person name="Susuki M."/>
            <person name="Suzuki K.-i.T."/>
            <person name="Hayashi T."/>
            <person name="Toyoda A."/>
            <person name="Oliveira C."/>
            <person name="Osipova E."/>
            <person name="Leigh N.D."/>
            <person name="Simon A."/>
            <person name="Yun M.H."/>
        </authorList>
    </citation>
    <scope>NUCLEOTIDE SEQUENCE</scope>
    <source>
        <strain evidence="2">20211129_DDA</strain>
        <tissue evidence="2">Liver</tissue>
    </source>
</reference>
<evidence type="ECO:0000256" key="1">
    <source>
        <dbReference type="SAM" id="MobiDB-lite"/>
    </source>
</evidence>
<name>A0AAV7SI49_PLEWA</name>
<sequence>MSLRRPRRTKMAAAPSSGSAEPRPRRRETKGPAEAGKTRQCPCSVGGPPRSHQEKCKSKSAGGEGRRGGENVR</sequence>
<protein>
    <submittedName>
        <fullName evidence="2">Uncharacterized protein</fullName>
    </submittedName>
</protein>
<gene>
    <name evidence="2" type="ORF">NDU88_004215</name>
</gene>
<feature type="region of interest" description="Disordered" evidence="1">
    <location>
        <begin position="1"/>
        <end position="73"/>
    </location>
</feature>
<feature type="compositionally biased region" description="Basic and acidic residues" evidence="1">
    <location>
        <begin position="64"/>
        <end position="73"/>
    </location>
</feature>
<keyword evidence="3" id="KW-1185">Reference proteome</keyword>
<comment type="caution">
    <text evidence="2">The sequence shown here is derived from an EMBL/GenBank/DDBJ whole genome shotgun (WGS) entry which is preliminary data.</text>
</comment>
<dbReference type="AlphaFoldDB" id="A0AAV7SI49"/>
<proteinExistence type="predicted"/>
<evidence type="ECO:0000313" key="3">
    <source>
        <dbReference type="Proteomes" id="UP001066276"/>
    </source>
</evidence>
<feature type="compositionally biased region" description="Basic residues" evidence="1">
    <location>
        <begin position="1"/>
        <end position="10"/>
    </location>
</feature>